<dbReference type="InterPro" id="IPR011990">
    <property type="entry name" value="TPR-like_helical_dom_sf"/>
</dbReference>
<comment type="catalytic activity">
    <reaction evidence="1">
        <text>ATP + protein L-histidine = ADP + protein N-phospho-L-histidine.</text>
        <dbReference type="EC" id="2.7.13.3"/>
    </reaction>
</comment>
<sequence>MITRIIFTASLLLTIAGWGYCQPTTSNLAVRKYPSSSFNARYLRLQKTREDTARVNLLLEISSICHRKQTLESPDSSIMFARQAVALSKRLRYTDGYCEAIFLITKSHLRKDDLPAAERMLNEASGELYVRLLLVLSEYCMDKGGPGSDKMQKAARYLTLANRMSANLKSRHWMTESGIALGKYHFRMGQMTLGSSRFYEVINYHRRIHDKAGEAHWWQELGRYIPDTDSTYAIEINSLQRARALYKQLGDVKAQAECLDNEAYIHLAHGKTDLAERRGIEELGILKTAGLDHKLPSCYQRLSKTMLKKKNNDKALEYALLGMESVKALKDSNQLMRTYELIGDLQRTIGNPAESARYYKLALSTITQSPDLAHNLLKRLTEVQLGMNRPADALASIQWLIKWRGGPQTNSDKQLFALMMANCYAQMGQLAAAERHFAEVARLNEEIQSTPVYHWYTFTNVVGAEAYLAVAQFYARLKRYDKSNRYLAAALRSANLTPDIERESRYLRYKNDSIAGILPASTVDFQRYVSLKDSIDRVTKGEQLELLKANFKSAQREKDIQLLKNEALLRERQLQLSAQKEKLTYAGIFTLFCLLGLTYNSFRIKQNKNRQLEAQQDIINKKNVALLKLIDEKELLMKEVHHRVKNNLQTVTSLLTSQSFHLRDQGAVKAIDDSRNRIEAISMLHQRIYQSGNMVGVALKSYVAEMICNLEECFDTVGRIRFSIAVEDMILDLSQTVPVGLILNEAITNSLKYAFPHGRKGNIEVSLVKIGHDRLSLSVSDNGTGLPADFDIASSPTFGFQLIKGLTADLNGQLTIRIESGTKLRIDFDQVLSPNV</sequence>
<dbReference type="GO" id="GO:0005524">
    <property type="term" value="F:ATP binding"/>
    <property type="evidence" value="ECO:0007669"/>
    <property type="project" value="UniProtKB-KW"/>
</dbReference>
<keyword evidence="5" id="KW-0547">Nucleotide-binding</keyword>
<dbReference type="Gene3D" id="3.30.565.10">
    <property type="entry name" value="Histidine kinase-like ATPase, C-terminal domain"/>
    <property type="match status" value="1"/>
</dbReference>
<evidence type="ECO:0000256" key="5">
    <source>
        <dbReference type="ARBA" id="ARBA00022741"/>
    </source>
</evidence>
<dbReference type="Pfam" id="PF02518">
    <property type="entry name" value="HATPase_c"/>
    <property type="match status" value="1"/>
</dbReference>
<dbReference type="SMART" id="SM00387">
    <property type="entry name" value="HATPase_c"/>
    <property type="match status" value="1"/>
</dbReference>
<evidence type="ECO:0000256" key="4">
    <source>
        <dbReference type="ARBA" id="ARBA00022679"/>
    </source>
</evidence>
<dbReference type="SUPFAM" id="SSF55874">
    <property type="entry name" value="ATPase domain of HSP90 chaperone/DNA topoisomerase II/histidine kinase"/>
    <property type="match status" value="1"/>
</dbReference>
<dbReference type="AlphaFoldDB" id="A0A1G7S780"/>
<dbReference type="Proteomes" id="UP000198748">
    <property type="component" value="Unassembled WGS sequence"/>
</dbReference>
<organism evidence="9 10">
    <name type="scientific">Dyadobacter soli</name>
    <dbReference type="NCBI Taxonomy" id="659014"/>
    <lineage>
        <taxon>Bacteria</taxon>
        <taxon>Pseudomonadati</taxon>
        <taxon>Bacteroidota</taxon>
        <taxon>Cytophagia</taxon>
        <taxon>Cytophagales</taxon>
        <taxon>Spirosomataceae</taxon>
        <taxon>Dyadobacter</taxon>
    </lineage>
</organism>
<dbReference type="GO" id="GO:0004673">
    <property type="term" value="F:protein histidine kinase activity"/>
    <property type="evidence" value="ECO:0007669"/>
    <property type="project" value="UniProtKB-EC"/>
</dbReference>
<evidence type="ECO:0000313" key="10">
    <source>
        <dbReference type="Proteomes" id="UP000198748"/>
    </source>
</evidence>
<dbReference type="Pfam" id="PF07568">
    <property type="entry name" value="HisKA_2"/>
    <property type="match status" value="1"/>
</dbReference>
<dbReference type="STRING" id="659014.SAMN04487996_11625"/>
<keyword evidence="7" id="KW-0067">ATP-binding</keyword>
<dbReference type="OrthoDB" id="9767435at2"/>
<evidence type="ECO:0000256" key="7">
    <source>
        <dbReference type="ARBA" id="ARBA00022840"/>
    </source>
</evidence>
<reference evidence="10" key="1">
    <citation type="submission" date="2016-10" db="EMBL/GenBank/DDBJ databases">
        <authorList>
            <person name="Varghese N."/>
            <person name="Submissions S."/>
        </authorList>
    </citation>
    <scope>NUCLEOTIDE SEQUENCE [LARGE SCALE GENOMIC DNA]</scope>
    <source>
        <strain evidence="10">DSM 25329</strain>
    </source>
</reference>
<proteinExistence type="predicted"/>
<dbReference type="PANTHER" id="PTHR41523">
    <property type="entry name" value="TWO-COMPONENT SYSTEM SENSOR PROTEIN"/>
    <property type="match status" value="1"/>
</dbReference>
<evidence type="ECO:0000256" key="2">
    <source>
        <dbReference type="ARBA" id="ARBA00012438"/>
    </source>
</evidence>
<dbReference type="InterPro" id="IPR003594">
    <property type="entry name" value="HATPase_dom"/>
</dbReference>
<dbReference type="EC" id="2.7.13.3" evidence="2"/>
<dbReference type="InterPro" id="IPR036890">
    <property type="entry name" value="HATPase_C_sf"/>
</dbReference>
<evidence type="ECO:0000256" key="6">
    <source>
        <dbReference type="ARBA" id="ARBA00022777"/>
    </source>
</evidence>
<feature type="domain" description="Histidine kinase/HSP90-like ATPase" evidence="8">
    <location>
        <begin position="734"/>
        <end position="832"/>
    </location>
</feature>
<keyword evidence="6 9" id="KW-0418">Kinase</keyword>
<dbReference type="SUPFAM" id="SSF48452">
    <property type="entry name" value="TPR-like"/>
    <property type="match status" value="3"/>
</dbReference>
<evidence type="ECO:0000256" key="3">
    <source>
        <dbReference type="ARBA" id="ARBA00022553"/>
    </source>
</evidence>
<evidence type="ECO:0000259" key="8">
    <source>
        <dbReference type="SMART" id="SM00387"/>
    </source>
</evidence>
<name>A0A1G7S780_9BACT</name>
<keyword evidence="4" id="KW-0808">Transferase</keyword>
<dbReference type="Gene3D" id="1.25.40.10">
    <property type="entry name" value="Tetratricopeptide repeat domain"/>
    <property type="match status" value="2"/>
</dbReference>
<keyword evidence="10" id="KW-1185">Reference proteome</keyword>
<dbReference type="RefSeq" id="WP_090155521.1">
    <property type="nucleotide sequence ID" value="NZ_FNAN01000016.1"/>
</dbReference>
<evidence type="ECO:0000256" key="1">
    <source>
        <dbReference type="ARBA" id="ARBA00000085"/>
    </source>
</evidence>
<accession>A0A1G7S780</accession>
<dbReference type="InterPro" id="IPR011495">
    <property type="entry name" value="Sig_transdc_His_kin_sub2_dim/P"/>
</dbReference>
<dbReference type="Gene3D" id="3.30.450.20">
    <property type="entry name" value="PAS domain"/>
    <property type="match status" value="1"/>
</dbReference>
<keyword evidence="3" id="KW-0597">Phosphoprotein</keyword>
<dbReference type="PANTHER" id="PTHR41523:SF8">
    <property type="entry name" value="ETHYLENE RESPONSE SENSOR PROTEIN"/>
    <property type="match status" value="1"/>
</dbReference>
<evidence type="ECO:0000313" key="9">
    <source>
        <dbReference type="EMBL" id="SDG18887.1"/>
    </source>
</evidence>
<dbReference type="EMBL" id="FNAN01000016">
    <property type="protein sequence ID" value="SDG18887.1"/>
    <property type="molecule type" value="Genomic_DNA"/>
</dbReference>
<protein>
    <recommendedName>
        <fullName evidence="2">histidine kinase</fullName>
        <ecNumber evidence="2">2.7.13.3</ecNumber>
    </recommendedName>
</protein>
<gene>
    <name evidence="9" type="ORF">SAMN04487996_11625</name>
</gene>